<keyword evidence="2" id="KW-1185">Reference proteome</keyword>
<dbReference type="CDD" id="cd07711">
    <property type="entry name" value="MBLAC1-like_MBL-fold"/>
    <property type="match status" value="1"/>
</dbReference>
<dbReference type="InterPro" id="IPR039344">
    <property type="entry name" value="MBLAC1"/>
</dbReference>
<dbReference type="Pfam" id="PF00753">
    <property type="entry name" value="Lactamase_B"/>
    <property type="match status" value="1"/>
</dbReference>
<name>A0A915PWE0_9BILA</name>
<dbReference type="SMART" id="SM00849">
    <property type="entry name" value="Lactamase_B"/>
    <property type="match status" value="1"/>
</dbReference>
<evidence type="ECO:0000259" key="1">
    <source>
        <dbReference type="SMART" id="SM00849"/>
    </source>
</evidence>
<dbReference type="SUPFAM" id="SSF56281">
    <property type="entry name" value="Metallo-hydrolase/oxidoreductase"/>
    <property type="match status" value="1"/>
</dbReference>
<dbReference type="PANTHER" id="PTHR23200">
    <property type="entry name" value="METALLO-BETA-LACTAMASE DOMAIN-CONTAINING PROTEIN 1"/>
    <property type="match status" value="1"/>
</dbReference>
<proteinExistence type="predicted"/>
<sequence>MHLYRVPTYLCAIHEQYVKSAKTEQLRHWLEENRNSLPQPISDDLLSSISSSSEIAAAILKIFDLTSEPEVLEAQFTRTTILPTTSSSEGKVADREVCPFGADPLVLSGKYSYCKSTTIGDCPAGFICDFSAVLGRPICCKNMRQQPIISIKVNPAINSTLKPRSTVASSRRGTMRTPQYIWSSTKPNHQSPWYIRERTTTTFATAMPKNELAATESGVKTDSKETSEEYVNVMSKTVVTPTVEQEESSHRNTSNEFLIDSVKSLHTIVQQSLTPSVPIEHSVSVSLIQAGNIKRLTNKQMLIVGAITLINDRGYRILVDTGSSADTESLLQGLSKEMVSIDEIAVVVITSANPSHIGNLNLFPSKPILFHTMEYVEQHAIVSELKDRPYRKVTENIEVWKTPGRTQQSLSVLVYNVEGYGTIAVVGDLIPMEDYIFNKADSSIDLDESVWDSLIRRQNSNLIVCLADWIIPGHGQPFRVLPHYRQRAGCTGLLAQKEKFSKT</sequence>
<feature type="domain" description="Metallo-beta-lactamase" evidence="1">
    <location>
        <begin position="304"/>
        <end position="474"/>
    </location>
</feature>
<reference evidence="3" key="1">
    <citation type="submission" date="2022-11" db="UniProtKB">
        <authorList>
            <consortium name="WormBaseParasite"/>
        </authorList>
    </citation>
    <scope>IDENTIFICATION</scope>
</reference>
<evidence type="ECO:0000313" key="2">
    <source>
        <dbReference type="Proteomes" id="UP000887581"/>
    </source>
</evidence>
<accession>A0A915PWE0</accession>
<dbReference type="InterPro" id="IPR001279">
    <property type="entry name" value="Metallo-B-lactamas"/>
</dbReference>
<protein>
    <submittedName>
        <fullName evidence="3">Metallo-beta-lactamase domain-containing protein</fullName>
    </submittedName>
</protein>
<dbReference type="Gene3D" id="3.60.15.10">
    <property type="entry name" value="Ribonuclease Z/Hydroxyacylglutathione hydrolase-like"/>
    <property type="match status" value="1"/>
</dbReference>
<dbReference type="InterPro" id="IPR036866">
    <property type="entry name" value="RibonucZ/Hydroxyglut_hydro"/>
</dbReference>
<organism evidence="2 3">
    <name type="scientific">Setaria digitata</name>
    <dbReference type="NCBI Taxonomy" id="48799"/>
    <lineage>
        <taxon>Eukaryota</taxon>
        <taxon>Metazoa</taxon>
        <taxon>Ecdysozoa</taxon>
        <taxon>Nematoda</taxon>
        <taxon>Chromadorea</taxon>
        <taxon>Rhabditida</taxon>
        <taxon>Spirurina</taxon>
        <taxon>Spiruromorpha</taxon>
        <taxon>Filarioidea</taxon>
        <taxon>Setariidae</taxon>
        <taxon>Setaria</taxon>
    </lineage>
</organism>
<dbReference type="WBParaSite" id="sdigi.contig30.g2260.t1">
    <property type="protein sequence ID" value="sdigi.contig30.g2260.t1"/>
    <property type="gene ID" value="sdigi.contig30.g2260"/>
</dbReference>
<dbReference type="Proteomes" id="UP000887581">
    <property type="component" value="Unplaced"/>
</dbReference>
<dbReference type="PANTHER" id="PTHR23200:SF49">
    <property type="entry name" value="METALLO-BETA-LACTAMASE DOMAIN-CONTAINING PROTEIN"/>
    <property type="match status" value="1"/>
</dbReference>
<dbReference type="AlphaFoldDB" id="A0A915PWE0"/>
<evidence type="ECO:0000313" key="3">
    <source>
        <dbReference type="WBParaSite" id="sdigi.contig30.g2260.t1"/>
    </source>
</evidence>